<dbReference type="SUPFAM" id="SSF56529">
    <property type="entry name" value="FAH"/>
    <property type="match status" value="1"/>
</dbReference>
<proteinExistence type="inferred from homology"/>
<dbReference type="OrthoDB" id="9779415at2"/>
<dbReference type="RefSeq" id="WP_147188459.1">
    <property type="nucleotide sequence ID" value="NZ_CP042435.1"/>
</dbReference>
<gene>
    <name evidence="4" type="ORF">FRZ67_04845</name>
</gene>
<dbReference type="InterPro" id="IPR011234">
    <property type="entry name" value="Fumarylacetoacetase-like_C"/>
</dbReference>
<dbReference type="Proteomes" id="UP000321533">
    <property type="component" value="Chromosome"/>
</dbReference>
<sequence length="281" mass="32064">MHLYKTSNGNILKVNGRYYFINQPWDFIINRDNLIEYLFNLSDEGNIITEAQADHIISSYLLPPIGQQEVWAAGVTYLKSRDARMEESEDSGAADCYQRVYEATRPELFFKSLPHRVAGHNQKVNIRKDSTWDVPEPELTLFINKYGNIQAYTIGNDMSSRSIEGENPLYLPQAKMYERSAAIGPCLYITEDPISLSTAISMNIYRGEQKMFDDSTTLSRMKRTLPELASWLFKAMDFEHGAFLMTGTCVVPDNNFTLKKNDIVNITIEGIGTLTNTIWVK</sequence>
<feature type="domain" description="Fumarylacetoacetase-like C-terminal" evidence="3">
    <location>
        <begin position="104"/>
        <end position="278"/>
    </location>
</feature>
<accession>A0A5B8V641</accession>
<dbReference type="PANTHER" id="PTHR42796">
    <property type="entry name" value="FUMARYLACETOACETATE HYDROLASE DOMAIN-CONTAINING PROTEIN 2A-RELATED"/>
    <property type="match status" value="1"/>
</dbReference>
<dbReference type="InterPro" id="IPR036663">
    <property type="entry name" value="Fumarylacetoacetase_C_sf"/>
</dbReference>
<evidence type="ECO:0000313" key="4">
    <source>
        <dbReference type="EMBL" id="QEC66659.1"/>
    </source>
</evidence>
<dbReference type="PANTHER" id="PTHR42796:SF7">
    <property type="entry name" value="2-DEHYDRO-3-DEOXY-D-ARABINONATE DEHYDRATASE"/>
    <property type="match status" value="1"/>
</dbReference>
<evidence type="ECO:0000259" key="3">
    <source>
        <dbReference type="Pfam" id="PF01557"/>
    </source>
</evidence>
<keyword evidence="2" id="KW-0479">Metal-binding</keyword>
<organism evidence="4 5">
    <name type="scientific">Panacibacter ginsenosidivorans</name>
    <dbReference type="NCBI Taxonomy" id="1813871"/>
    <lineage>
        <taxon>Bacteria</taxon>
        <taxon>Pseudomonadati</taxon>
        <taxon>Bacteroidota</taxon>
        <taxon>Chitinophagia</taxon>
        <taxon>Chitinophagales</taxon>
        <taxon>Chitinophagaceae</taxon>
        <taxon>Panacibacter</taxon>
    </lineage>
</organism>
<evidence type="ECO:0000313" key="5">
    <source>
        <dbReference type="Proteomes" id="UP000321533"/>
    </source>
</evidence>
<dbReference type="KEGG" id="pgin:FRZ67_04845"/>
<keyword evidence="4" id="KW-0413">Isomerase</keyword>
<dbReference type="GO" id="GO:0044281">
    <property type="term" value="P:small molecule metabolic process"/>
    <property type="evidence" value="ECO:0007669"/>
    <property type="project" value="UniProtKB-ARBA"/>
</dbReference>
<protein>
    <submittedName>
        <fullName evidence="4">2-hydroxyhepta-2,4-diene-1,7-dioate isomerase</fullName>
    </submittedName>
</protein>
<dbReference type="GO" id="GO:0016853">
    <property type="term" value="F:isomerase activity"/>
    <property type="evidence" value="ECO:0007669"/>
    <property type="project" value="UniProtKB-KW"/>
</dbReference>
<dbReference type="EMBL" id="CP042435">
    <property type="protein sequence ID" value="QEC66659.1"/>
    <property type="molecule type" value="Genomic_DNA"/>
</dbReference>
<name>A0A5B8V641_9BACT</name>
<keyword evidence="5" id="KW-1185">Reference proteome</keyword>
<evidence type="ECO:0000256" key="2">
    <source>
        <dbReference type="ARBA" id="ARBA00022723"/>
    </source>
</evidence>
<comment type="similarity">
    <text evidence="1">Belongs to the FAH family.</text>
</comment>
<evidence type="ECO:0000256" key="1">
    <source>
        <dbReference type="ARBA" id="ARBA00010211"/>
    </source>
</evidence>
<dbReference type="Gene3D" id="3.90.850.10">
    <property type="entry name" value="Fumarylacetoacetase-like, C-terminal domain"/>
    <property type="match status" value="1"/>
</dbReference>
<dbReference type="AlphaFoldDB" id="A0A5B8V641"/>
<dbReference type="GO" id="GO:0046872">
    <property type="term" value="F:metal ion binding"/>
    <property type="evidence" value="ECO:0007669"/>
    <property type="project" value="UniProtKB-KW"/>
</dbReference>
<dbReference type="Pfam" id="PF01557">
    <property type="entry name" value="FAA_hydrolase"/>
    <property type="match status" value="1"/>
</dbReference>
<dbReference type="InterPro" id="IPR051121">
    <property type="entry name" value="FAH"/>
</dbReference>
<reference evidence="4 5" key="1">
    <citation type="journal article" date="2016" name="Int. J. Syst. Evol. Microbiol.">
        <title>Panacibacter ginsenosidivorans gen. nov., sp. nov., with ginsenoside converting activity isolated from soil of a ginseng field.</title>
        <authorList>
            <person name="Siddiqi M.Z."/>
            <person name="Muhammad Shafi S."/>
            <person name="Choi K.D."/>
            <person name="Im W.T."/>
        </authorList>
    </citation>
    <scope>NUCLEOTIDE SEQUENCE [LARGE SCALE GENOMIC DNA]</scope>
    <source>
        <strain evidence="4 5">Gsoil1550</strain>
    </source>
</reference>